<evidence type="ECO:0000256" key="1">
    <source>
        <dbReference type="ARBA" id="ARBA00022723"/>
    </source>
</evidence>
<dbReference type="Pfam" id="PF04082">
    <property type="entry name" value="Fungal_trans"/>
    <property type="match status" value="1"/>
</dbReference>
<dbReference type="GeneID" id="64971149"/>
<dbReference type="SMART" id="SM00066">
    <property type="entry name" value="GAL4"/>
    <property type="match status" value="1"/>
</dbReference>
<feature type="compositionally biased region" description="Polar residues" evidence="6">
    <location>
        <begin position="135"/>
        <end position="159"/>
    </location>
</feature>
<evidence type="ECO:0000256" key="6">
    <source>
        <dbReference type="SAM" id="MobiDB-lite"/>
    </source>
</evidence>
<dbReference type="AlphaFoldDB" id="A0A7R8AIW3"/>
<dbReference type="InterPro" id="IPR036864">
    <property type="entry name" value="Zn2-C6_fun-type_DNA-bd_sf"/>
</dbReference>
<evidence type="ECO:0000313" key="9">
    <source>
        <dbReference type="Proteomes" id="UP000654913"/>
    </source>
</evidence>
<keyword evidence="9" id="KW-1185">Reference proteome</keyword>
<dbReference type="GO" id="GO:0000435">
    <property type="term" value="P:positive regulation of transcription from RNA polymerase II promoter by galactose"/>
    <property type="evidence" value="ECO:0007669"/>
    <property type="project" value="TreeGrafter"/>
</dbReference>
<protein>
    <recommendedName>
        <fullName evidence="7">Zn(2)-C6 fungal-type domain-containing protein</fullName>
    </recommendedName>
</protein>
<name>A0A7R8AIW3_9EURO</name>
<evidence type="ECO:0000256" key="5">
    <source>
        <dbReference type="ARBA" id="ARBA00023242"/>
    </source>
</evidence>
<dbReference type="SMART" id="SM00906">
    <property type="entry name" value="Fungal_trans"/>
    <property type="match status" value="1"/>
</dbReference>
<proteinExistence type="predicted"/>
<dbReference type="GO" id="GO:0008270">
    <property type="term" value="F:zinc ion binding"/>
    <property type="evidence" value="ECO:0007669"/>
    <property type="project" value="InterPro"/>
</dbReference>
<dbReference type="PANTHER" id="PTHR47424">
    <property type="entry name" value="REGULATORY PROTEIN GAL4"/>
    <property type="match status" value="1"/>
</dbReference>
<organism evidence="8 9">
    <name type="scientific">Aspergillus puulaauensis</name>
    <dbReference type="NCBI Taxonomy" id="1220207"/>
    <lineage>
        <taxon>Eukaryota</taxon>
        <taxon>Fungi</taxon>
        <taxon>Dikarya</taxon>
        <taxon>Ascomycota</taxon>
        <taxon>Pezizomycotina</taxon>
        <taxon>Eurotiomycetes</taxon>
        <taxon>Eurotiomycetidae</taxon>
        <taxon>Eurotiales</taxon>
        <taxon>Aspergillaceae</taxon>
        <taxon>Aspergillus</taxon>
    </lineage>
</organism>
<dbReference type="EMBL" id="AP024444">
    <property type="protein sequence ID" value="BCS21144.1"/>
    <property type="molecule type" value="Genomic_DNA"/>
</dbReference>
<dbReference type="GO" id="GO:0005634">
    <property type="term" value="C:nucleus"/>
    <property type="evidence" value="ECO:0007669"/>
    <property type="project" value="TreeGrafter"/>
</dbReference>
<feature type="compositionally biased region" description="Basic and acidic residues" evidence="6">
    <location>
        <begin position="97"/>
        <end position="112"/>
    </location>
</feature>
<keyword evidence="4" id="KW-0804">Transcription</keyword>
<dbReference type="InterPro" id="IPR051127">
    <property type="entry name" value="Fungal_SecMet_Regulators"/>
</dbReference>
<dbReference type="Proteomes" id="UP000654913">
    <property type="component" value="Chromosome 2"/>
</dbReference>
<evidence type="ECO:0000259" key="7">
    <source>
        <dbReference type="PROSITE" id="PS50048"/>
    </source>
</evidence>
<dbReference type="Gene3D" id="4.10.240.10">
    <property type="entry name" value="Zn(2)-C6 fungal-type DNA-binding domain"/>
    <property type="match status" value="1"/>
</dbReference>
<dbReference type="InterPro" id="IPR001138">
    <property type="entry name" value="Zn2Cys6_DnaBD"/>
</dbReference>
<gene>
    <name evidence="8" type="ORF">APUU_21576S</name>
</gene>
<dbReference type="GO" id="GO:0000981">
    <property type="term" value="F:DNA-binding transcription factor activity, RNA polymerase II-specific"/>
    <property type="evidence" value="ECO:0007669"/>
    <property type="project" value="InterPro"/>
</dbReference>
<feature type="region of interest" description="Disordered" evidence="6">
    <location>
        <begin position="92"/>
        <end position="171"/>
    </location>
</feature>
<dbReference type="GO" id="GO:0000978">
    <property type="term" value="F:RNA polymerase II cis-regulatory region sequence-specific DNA binding"/>
    <property type="evidence" value="ECO:0007669"/>
    <property type="project" value="TreeGrafter"/>
</dbReference>
<dbReference type="OrthoDB" id="424974at2759"/>
<dbReference type="InterPro" id="IPR007219">
    <property type="entry name" value="XnlR_reg_dom"/>
</dbReference>
<keyword evidence="5" id="KW-0539">Nucleus</keyword>
<keyword evidence="1" id="KW-0479">Metal-binding</keyword>
<dbReference type="CDD" id="cd12148">
    <property type="entry name" value="fungal_TF_MHR"/>
    <property type="match status" value="1"/>
</dbReference>
<dbReference type="CDD" id="cd00067">
    <property type="entry name" value="GAL4"/>
    <property type="match status" value="1"/>
</dbReference>
<evidence type="ECO:0000256" key="3">
    <source>
        <dbReference type="ARBA" id="ARBA00023125"/>
    </source>
</evidence>
<evidence type="ECO:0000313" key="8">
    <source>
        <dbReference type="EMBL" id="BCS21144.1"/>
    </source>
</evidence>
<dbReference type="PROSITE" id="PS50048">
    <property type="entry name" value="ZN2_CY6_FUNGAL_2"/>
    <property type="match status" value="1"/>
</dbReference>
<keyword evidence="3" id="KW-0238">DNA-binding</keyword>
<reference evidence="8" key="1">
    <citation type="submission" date="2021-01" db="EMBL/GenBank/DDBJ databases">
        <authorList>
            <consortium name="Aspergillus puulaauensis MK2 genome sequencing consortium"/>
            <person name="Kazuki M."/>
            <person name="Futagami T."/>
        </authorList>
    </citation>
    <scope>NUCLEOTIDE SEQUENCE</scope>
    <source>
        <strain evidence="8">MK2</strain>
    </source>
</reference>
<dbReference type="SUPFAM" id="SSF57701">
    <property type="entry name" value="Zn2/Cys6 DNA-binding domain"/>
    <property type="match status" value="1"/>
</dbReference>
<dbReference type="Pfam" id="PF00172">
    <property type="entry name" value="Zn_clus"/>
    <property type="match status" value="1"/>
</dbReference>
<reference evidence="8" key="2">
    <citation type="submission" date="2021-02" db="EMBL/GenBank/DDBJ databases">
        <title>Aspergillus puulaauensis MK2 genome sequence.</title>
        <authorList>
            <person name="Futagami T."/>
            <person name="Mori K."/>
            <person name="Kadooka C."/>
            <person name="Tanaka T."/>
        </authorList>
    </citation>
    <scope>NUCLEOTIDE SEQUENCE</scope>
    <source>
        <strain evidence="8">MK2</strain>
    </source>
</reference>
<dbReference type="PANTHER" id="PTHR47424:SF3">
    <property type="entry name" value="REGULATORY PROTEIN GAL4"/>
    <property type="match status" value="1"/>
</dbReference>
<sequence>MPPKAAAESKRRSTPRRKVALACDSCREKKIRCDGNKPICGPCTRRAYRIDQCVYSSDNARSASRDEYFQTLCQRIRGLEDACLRAGVSIDSSDPQTRCELRDPSRHGRDPAEDSPQPVETAGLNPVTPGHPVPNGQSDRANSQSGSVEETAESTQNAAYESPLFDDGGGHITGMGQITALDDGARRQSSRFQFYGSSSTASLMRFAWQSMPSQPVNSSCPERMSSTLQDTFTEYRFDDFALPPRTLADHLVGCFFSHVYTLYPFFDRPAFEAAYRNLWRAEDEAAVPLTDLRIGLGSAAESGPRSILFHCALNYIFALGCQFADIAPEEVEHVANSFFLRGKRFIGLDLLDINTLGVVQTLLITALFLQSSPYPSRCWHSVGVACRVALGLGLHESDTLATLTPLESDIRRRTWHGCVMMDVTLSMTYGRPTMTTHLAPLPPPDGFDTSRPDGPSNWTLMAFYTEAIKLYGILDRILSDVYSAWRGRSCQGQSQSPTRSLGGLDVVLEIERQLTLFEANLPSFLKWNSGMHSDRGLGQAISQQRNVLHARYVHLHLLLHRPIFTQLYSERVRERESTGESNSQESPAAQNLATRRTLYSSMATKSATACVMAAIDLTHLVHETYHTNATDAWWYNGFYVSTAAIVLLMSFSAPSMLRPSAMDKAREAWREATSVLESMATVSVSASNTLRFLRAAYRQAVSGYGDVQQTEAGDRAANSNCNSASFQLHLNDMGQTHDPFDHPDHDLMQVPFFNWEEYVANMGQGQGQGLDDLGFLTRLDFPDTLS</sequence>
<accession>A0A7R8AIW3</accession>
<dbReference type="GO" id="GO:0006351">
    <property type="term" value="P:DNA-templated transcription"/>
    <property type="evidence" value="ECO:0007669"/>
    <property type="project" value="InterPro"/>
</dbReference>
<evidence type="ECO:0000256" key="2">
    <source>
        <dbReference type="ARBA" id="ARBA00023015"/>
    </source>
</evidence>
<evidence type="ECO:0000256" key="4">
    <source>
        <dbReference type="ARBA" id="ARBA00023163"/>
    </source>
</evidence>
<keyword evidence="2" id="KW-0805">Transcription regulation</keyword>
<dbReference type="RefSeq" id="XP_041553338.1">
    <property type="nucleotide sequence ID" value="XM_041700343.1"/>
</dbReference>
<feature type="domain" description="Zn(2)-C6 fungal-type" evidence="7">
    <location>
        <begin position="22"/>
        <end position="55"/>
    </location>
</feature>
<dbReference type="KEGG" id="apuu:APUU_21576S"/>